<dbReference type="GO" id="GO:0071265">
    <property type="term" value="P:L-methionine biosynthetic process"/>
    <property type="evidence" value="ECO:0007669"/>
    <property type="project" value="UniProtKB-ARBA"/>
</dbReference>
<evidence type="ECO:0000256" key="7">
    <source>
        <dbReference type="ARBA" id="ARBA00022723"/>
    </source>
</evidence>
<keyword evidence="5 11" id="KW-0028">Amino-acid biosynthesis</keyword>
<keyword evidence="7 11" id="KW-0479">Metal-binding</keyword>
<feature type="binding site" evidence="11 12">
    <location>
        <position position="570"/>
    </location>
    <ligand>
        <name>5-methyltetrahydropteroyltri-L-glutamate</name>
        <dbReference type="ChEBI" id="CHEBI:58207"/>
    </ligand>
</feature>
<feature type="binding site" evidence="11 12">
    <location>
        <begin position="524"/>
        <end position="525"/>
    </location>
    <ligand>
        <name>5-methyltetrahydropteroyltri-L-glutamate</name>
        <dbReference type="ChEBI" id="CHEBI:58207"/>
    </ligand>
</feature>
<feature type="binding site" evidence="12">
    <location>
        <position position="126"/>
    </location>
    <ligand>
        <name>5-methyltetrahydropteroyltri-L-glutamate</name>
        <dbReference type="ChEBI" id="CHEBI:58207"/>
    </ligand>
</feature>
<evidence type="ECO:0000256" key="5">
    <source>
        <dbReference type="ARBA" id="ARBA00022605"/>
    </source>
</evidence>
<feature type="binding site" evidence="13">
    <location>
        <position position="674"/>
    </location>
    <ligand>
        <name>Zn(2+)</name>
        <dbReference type="ChEBI" id="CHEBI:29105"/>
        <label>1</label>
        <note>catalytic</note>
    </ligand>
</feature>
<dbReference type="NCBIfam" id="NF003556">
    <property type="entry name" value="PRK05222.1"/>
    <property type="match status" value="1"/>
</dbReference>
<dbReference type="PIRSF" id="PIRSF000382">
    <property type="entry name" value="MeTrfase_B12_ind"/>
    <property type="match status" value="1"/>
</dbReference>
<evidence type="ECO:0000256" key="1">
    <source>
        <dbReference type="ARBA" id="ARBA00002777"/>
    </source>
</evidence>
<evidence type="ECO:0000256" key="3">
    <source>
        <dbReference type="ARBA" id="ARBA00009553"/>
    </source>
</evidence>
<dbReference type="InterPro" id="IPR013215">
    <property type="entry name" value="Cbl-indep_Met_Synth_N"/>
</dbReference>
<dbReference type="Gene3D" id="3.20.20.210">
    <property type="match status" value="2"/>
</dbReference>
<feature type="binding site" evidence="11">
    <location>
        <position position="735"/>
    </location>
    <ligand>
        <name>Zn(2+)</name>
        <dbReference type="ChEBI" id="CHEBI:29105"/>
        <note>catalytic</note>
    </ligand>
</feature>
<evidence type="ECO:0000256" key="4">
    <source>
        <dbReference type="ARBA" id="ARBA00022603"/>
    </source>
</evidence>
<evidence type="ECO:0000256" key="13">
    <source>
        <dbReference type="PIRSR" id="PIRSR000382-2"/>
    </source>
</evidence>
<feature type="binding site" evidence="11 12">
    <location>
        <begin position="440"/>
        <end position="442"/>
    </location>
    <ligand>
        <name>L-homocysteine</name>
        <dbReference type="ChEBI" id="CHEBI:58199"/>
    </ligand>
</feature>
<evidence type="ECO:0000256" key="12">
    <source>
        <dbReference type="PIRSR" id="PIRSR000382-1"/>
    </source>
</evidence>
<feature type="binding site" evidence="11">
    <location>
        <position position="650"/>
    </location>
    <ligand>
        <name>Zn(2+)</name>
        <dbReference type="ChEBI" id="CHEBI:29105"/>
        <note>catalytic</note>
    </ligand>
</feature>
<evidence type="ECO:0000313" key="18">
    <source>
        <dbReference type="Proteomes" id="UP000494301"/>
    </source>
</evidence>
<keyword evidence="6 11" id="KW-0808">Transferase</keyword>
<sequence length="764" mass="85376">MATTHNLGFPRIGAKRELKFGLERYWKGESSRDELKALGAQLRERHWRDQRDLDLAPIGDFAFYDQVLDMSFTLGNLPKRVQDFHGDALDNYFRVARGRSAQSAEEHAACCGGVAAGEMTKWFDTNYHYIVPEFHADTNFSLDPSRLLQQLAEANAQRVKAKPVIIGPVTYLWLGKARDDSDRLALLQKLLPVYGALLDTLTAQGVEWVQIDEPILVTELDAEWQQAFKTAYAALETRRIKVLLATYFGQLQGNLALAASLPVDGLHIDAINARDEIDALVRELPAERVLSVGAINGRNIWKTDLNAALDWLEPLSKQLGDRLWLAPSCSLLHVPVDLASEAKLDAEIHSWLAFALQKLDELKVLATALNQGRDKMADALAANAAAIQSRRHSPRVNHPAVKAAIARIDAQLGNRVSPYTQRAPKQSARLNLPAFPTTTIGSFPQTGEIRQARSQFKAGALDEAGYRAAMQAEIERSVREQEALELDVLVHGEAERNDMVEYFGEQLDGYAFSQFGWVQSYGSRCVKPPILFGDISRPKAMTVEWITYAQSLTNKPMKGMLTGPVTILNWSFVRDDQPRSVSCYQLALAIREEVLDLEKAGVGVIQIDEAALREGLPLRRAQWGEYLKWAVESFRITANGVRDDTQIHTHMCYSEFNDIIASIADMDADVITIETSRSDMELLDAFDNFKYPNEIGPGVYDIHSPNIPTQDHIVDLMKKAAERIPAQRLWVNPDCGLKTRQWAEVIPALTNMVAAAKTLRNQVQ</sequence>
<feature type="binding site" evidence="11 12">
    <location>
        <begin position="440"/>
        <end position="442"/>
    </location>
    <ligand>
        <name>L-methionine</name>
        <dbReference type="ChEBI" id="CHEBI:57844"/>
    </ligand>
</feature>
<dbReference type="CDD" id="cd03312">
    <property type="entry name" value="CIMS_N_terminal_like"/>
    <property type="match status" value="1"/>
</dbReference>
<feature type="active site" description="Proton donor" evidence="11 14">
    <location>
        <position position="703"/>
    </location>
</feature>
<dbReference type="Proteomes" id="UP000494301">
    <property type="component" value="Unassembled WGS sequence"/>
</dbReference>
<evidence type="ECO:0000259" key="15">
    <source>
        <dbReference type="Pfam" id="PF01717"/>
    </source>
</evidence>
<feature type="binding site" evidence="11 12">
    <location>
        <position position="608"/>
    </location>
    <ligand>
        <name>L-homocysteine</name>
        <dbReference type="ChEBI" id="CHEBI:58199"/>
    </ligand>
</feature>
<feature type="binding site" evidence="11">
    <location>
        <position position="652"/>
    </location>
    <ligand>
        <name>Zn(2+)</name>
        <dbReference type="ChEBI" id="CHEBI:29105"/>
        <note>catalytic</note>
    </ligand>
</feature>
<reference evidence="17 18" key="1">
    <citation type="submission" date="2020-04" db="EMBL/GenBank/DDBJ databases">
        <authorList>
            <person name="Depoorter E."/>
        </authorList>
    </citation>
    <scope>NUCLEOTIDE SEQUENCE [LARGE SCALE GENOMIC DNA]</scope>
    <source>
        <strain evidence="17 18">BCC0217</strain>
    </source>
</reference>
<dbReference type="RefSeq" id="WP_175222961.1">
    <property type="nucleotide sequence ID" value="NZ_CABWIL020000028.1"/>
</dbReference>
<dbReference type="GO" id="GO:0003871">
    <property type="term" value="F:5-methyltetrahydropteroyltriglutamate-homocysteine S-methyltransferase activity"/>
    <property type="evidence" value="ECO:0007669"/>
    <property type="project" value="UniProtKB-UniRule"/>
</dbReference>
<feature type="binding site" evidence="11">
    <location>
        <position position="121"/>
    </location>
    <ligand>
        <name>5-methyltetrahydropteroyltri-L-glutamate</name>
        <dbReference type="ChEBI" id="CHEBI:58207"/>
    </ligand>
</feature>
<dbReference type="FunFam" id="3.20.20.210:FF:000003">
    <property type="entry name" value="5-methyltetrahydropteroyltriglutamate--homocysteine methyltransferase"/>
    <property type="match status" value="1"/>
</dbReference>
<comment type="cofactor">
    <cofactor evidence="13">
        <name>Zn(2+)</name>
        <dbReference type="ChEBI" id="CHEBI:29105"/>
    </cofactor>
    <text evidence="13">Binds 2 Zn(2+) ions per subunit.</text>
</comment>
<feature type="binding site" evidence="11">
    <location>
        <position position="674"/>
    </location>
    <ligand>
        <name>Zn(2+)</name>
        <dbReference type="ChEBI" id="CHEBI:29105"/>
        <note>catalytic</note>
    </ligand>
</feature>
<organism evidence="17 18">
    <name type="scientific">Burkholderia aenigmatica</name>
    <dbReference type="NCBI Taxonomy" id="2015348"/>
    <lineage>
        <taxon>Bacteria</taxon>
        <taxon>Pseudomonadati</taxon>
        <taxon>Pseudomonadota</taxon>
        <taxon>Betaproteobacteria</taxon>
        <taxon>Burkholderiales</taxon>
        <taxon>Burkholderiaceae</taxon>
        <taxon>Burkholderia</taxon>
        <taxon>Burkholderia cepacia complex</taxon>
    </lineage>
</organism>
<dbReference type="SUPFAM" id="SSF51726">
    <property type="entry name" value="UROD/MetE-like"/>
    <property type="match status" value="2"/>
</dbReference>
<dbReference type="InterPro" id="IPR002629">
    <property type="entry name" value="Met_Synth_C/arc"/>
</dbReference>
<gene>
    <name evidence="11" type="primary">metE</name>
    <name evidence="17" type="ORF">BLA3211_06407</name>
</gene>
<dbReference type="Pfam" id="PF01717">
    <property type="entry name" value="Meth_synt_2"/>
    <property type="match status" value="1"/>
</dbReference>
<feature type="binding site" evidence="11">
    <location>
        <position position="493"/>
    </location>
    <ligand>
        <name>L-homocysteine</name>
        <dbReference type="ChEBI" id="CHEBI:58199"/>
    </ligand>
</feature>
<dbReference type="GO" id="GO:0032259">
    <property type="term" value="P:methylation"/>
    <property type="evidence" value="ECO:0007669"/>
    <property type="project" value="UniProtKB-KW"/>
</dbReference>
<feature type="binding site" evidence="11 12">
    <location>
        <position position="493"/>
    </location>
    <ligand>
        <name>L-methionine</name>
        <dbReference type="ChEBI" id="CHEBI:57844"/>
    </ligand>
</feature>
<dbReference type="UniPathway" id="UPA00051">
    <property type="reaction ID" value="UER00082"/>
</dbReference>
<comment type="cofactor">
    <cofactor evidence="11">
        <name>Zn(2+)</name>
        <dbReference type="ChEBI" id="CHEBI:29105"/>
    </cofactor>
    <text evidence="11">Binds 1 zinc ion per subunit.</text>
</comment>
<feature type="binding site" evidence="11">
    <location>
        <position position="614"/>
    </location>
    <ligand>
        <name>5-methyltetrahydropteroyltri-L-glutamate</name>
        <dbReference type="ChEBI" id="CHEBI:58207"/>
    </ligand>
</feature>
<keyword evidence="9 11" id="KW-0862">Zinc</keyword>
<feature type="domain" description="Cobalamin-independent methionine synthase MetE N-terminal" evidence="16">
    <location>
        <begin position="4"/>
        <end position="318"/>
    </location>
</feature>
<dbReference type="GO" id="GO:0008270">
    <property type="term" value="F:zinc ion binding"/>
    <property type="evidence" value="ECO:0007669"/>
    <property type="project" value="InterPro"/>
</dbReference>
<keyword evidence="10 11" id="KW-0486">Methionine biosynthesis</keyword>
<feature type="binding site" evidence="13">
    <location>
        <position position="735"/>
    </location>
    <ligand>
        <name>Zn(2+)</name>
        <dbReference type="ChEBI" id="CHEBI:29105"/>
        <label>1</label>
        <note>catalytic</note>
    </ligand>
</feature>
<comment type="function">
    <text evidence="1 11">Catalyzes the transfer of a methyl group from 5-methyltetrahydrofolate to homocysteine resulting in methionine formation.</text>
</comment>
<dbReference type="AlphaFoldDB" id="A0A6J5JI09"/>
<proteinExistence type="inferred from homology"/>
<evidence type="ECO:0000256" key="9">
    <source>
        <dbReference type="ARBA" id="ARBA00022833"/>
    </source>
</evidence>
<name>A0A6J5JI09_9BURK</name>
<dbReference type="PANTHER" id="PTHR30519">
    <property type="entry name" value="5-METHYLTETRAHYDROPTEROYLTRIGLUTAMATE--HOMOCYSTEINE METHYLTRANSFERASE"/>
    <property type="match status" value="1"/>
</dbReference>
<feature type="binding site" evidence="13">
    <location>
        <position position="650"/>
    </location>
    <ligand>
        <name>Zn(2+)</name>
        <dbReference type="ChEBI" id="CHEBI:29105"/>
        <label>1</label>
        <note>catalytic</note>
    </ligand>
</feature>
<comment type="pathway">
    <text evidence="2 11">Amino-acid biosynthesis; L-methionine biosynthesis via de novo pathway; L-methionine from L-homocysteine (MetE route): step 1/1.</text>
</comment>
<evidence type="ECO:0000256" key="10">
    <source>
        <dbReference type="ARBA" id="ARBA00023167"/>
    </source>
</evidence>
<feature type="binding site" evidence="11 12">
    <location>
        <position position="608"/>
    </location>
    <ligand>
        <name>L-methionine</name>
        <dbReference type="ChEBI" id="CHEBI:57844"/>
    </ligand>
</feature>
<feature type="binding site" evidence="13">
    <location>
        <position position="665"/>
    </location>
    <ligand>
        <name>Zn(2+)</name>
        <dbReference type="ChEBI" id="CHEBI:29105"/>
        <label>1</label>
        <note>catalytic</note>
    </ligand>
</feature>
<accession>A0A6J5JI09</accession>
<dbReference type="CDD" id="cd03311">
    <property type="entry name" value="CIMS_C_terminal_like"/>
    <property type="match status" value="1"/>
</dbReference>
<evidence type="ECO:0000313" key="17">
    <source>
        <dbReference type="EMBL" id="CAB3971359.1"/>
    </source>
</evidence>
<evidence type="ECO:0000256" key="6">
    <source>
        <dbReference type="ARBA" id="ARBA00022679"/>
    </source>
</evidence>
<dbReference type="EMBL" id="CABWIL020000028">
    <property type="protein sequence ID" value="CAB3971359.1"/>
    <property type="molecule type" value="Genomic_DNA"/>
</dbReference>
<keyword evidence="4 11" id="KW-0489">Methyltransferase</keyword>
<feature type="binding site" evidence="11">
    <location>
        <begin position="16"/>
        <end position="19"/>
    </location>
    <ligand>
        <name>5-methyltetrahydropteroyltri-L-glutamate</name>
        <dbReference type="ChEBI" id="CHEBI:58207"/>
    </ligand>
</feature>
<comment type="similarity">
    <text evidence="3 11">Belongs to the vitamin-B12 independent methionine synthase family.</text>
</comment>
<evidence type="ECO:0000256" key="11">
    <source>
        <dbReference type="HAMAP-Rule" id="MF_00172"/>
    </source>
</evidence>
<feature type="domain" description="Cobalamin-independent methionine synthase MetE C-terminal/archaeal" evidence="15">
    <location>
        <begin position="435"/>
        <end position="757"/>
    </location>
</feature>
<feature type="binding site" evidence="13">
    <location>
        <position position="652"/>
    </location>
    <ligand>
        <name>Zn(2+)</name>
        <dbReference type="ChEBI" id="CHEBI:29105"/>
        <label>1</label>
        <note>catalytic</note>
    </ligand>
</feature>
<dbReference type="Pfam" id="PF08267">
    <property type="entry name" value="Meth_synt_1"/>
    <property type="match status" value="1"/>
</dbReference>
<dbReference type="InterPro" id="IPR038071">
    <property type="entry name" value="UROD/MetE-like_sf"/>
</dbReference>
<keyword evidence="8 11" id="KW-0677">Repeat</keyword>
<dbReference type="EC" id="2.1.1.14" evidence="11"/>
<dbReference type="InterPro" id="IPR006276">
    <property type="entry name" value="Cobalamin-indep_Met_synthase"/>
</dbReference>
<evidence type="ECO:0000256" key="2">
    <source>
        <dbReference type="ARBA" id="ARBA00004681"/>
    </source>
</evidence>
<comment type="catalytic activity">
    <reaction evidence="11">
        <text>5-methyltetrahydropteroyltri-L-glutamate + L-homocysteine = tetrahydropteroyltri-L-glutamate + L-methionine</text>
        <dbReference type="Rhea" id="RHEA:21196"/>
        <dbReference type="ChEBI" id="CHEBI:57844"/>
        <dbReference type="ChEBI" id="CHEBI:58140"/>
        <dbReference type="ChEBI" id="CHEBI:58199"/>
        <dbReference type="ChEBI" id="CHEBI:58207"/>
        <dbReference type="EC" id="2.1.1.14"/>
    </reaction>
</comment>
<protein>
    <recommendedName>
        <fullName evidence="11">5-methyltetrahydropteroyltriglutamate--homocysteine methyltransferase</fullName>
        <ecNumber evidence="11">2.1.1.14</ecNumber>
    </recommendedName>
    <alternativeName>
        <fullName evidence="11">Cobalamin-independent methionine synthase</fullName>
    </alternativeName>
    <alternativeName>
        <fullName evidence="11">Methionine synthase, vitamin-B12 independent isozyme</fullName>
    </alternativeName>
</protein>
<dbReference type="HAMAP" id="MF_00172">
    <property type="entry name" value="Meth_synth"/>
    <property type="match status" value="1"/>
</dbReference>
<dbReference type="NCBIfam" id="TIGR01371">
    <property type="entry name" value="met_syn_B12ind"/>
    <property type="match status" value="1"/>
</dbReference>
<dbReference type="FunFam" id="3.20.20.210:FF:000002">
    <property type="entry name" value="5-methyltetrahydropteroyltriglutamate--homocysteine methyltransferase"/>
    <property type="match status" value="1"/>
</dbReference>
<feature type="binding site" evidence="12">
    <location>
        <position position="19"/>
    </location>
    <ligand>
        <name>5-methyltetrahydropteroyltri-L-glutamate</name>
        <dbReference type="ChEBI" id="CHEBI:58207"/>
    </ligand>
</feature>
<evidence type="ECO:0000259" key="16">
    <source>
        <dbReference type="Pfam" id="PF08267"/>
    </source>
</evidence>
<evidence type="ECO:0000256" key="8">
    <source>
        <dbReference type="ARBA" id="ARBA00022737"/>
    </source>
</evidence>
<evidence type="ECO:0000256" key="14">
    <source>
        <dbReference type="PIRSR" id="PIRSR000382-3"/>
    </source>
</evidence>